<dbReference type="OrthoDB" id="194393at2157"/>
<gene>
    <name evidence="5" type="ORF">CV102_05975</name>
</gene>
<evidence type="ECO:0000259" key="3">
    <source>
        <dbReference type="Pfam" id="PF04967"/>
    </source>
</evidence>
<dbReference type="InterPro" id="IPR056493">
    <property type="entry name" value="HVO_0513_N"/>
</dbReference>
<evidence type="ECO:0000256" key="1">
    <source>
        <dbReference type="ARBA" id="ARBA00023015"/>
    </source>
</evidence>
<evidence type="ECO:0000256" key="2">
    <source>
        <dbReference type="ARBA" id="ARBA00023163"/>
    </source>
</evidence>
<dbReference type="Proteomes" id="UP000766904">
    <property type="component" value="Unassembled WGS sequence"/>
</dbReference>
<protein>
    <submittedName>
        <fullName evidence="5">Bacterio-opsin activator</fullName>
    </submittedName>
</protein>
<organism evidence="5 6">
    <name type="scientific">Natronococcus pandeyae</name>
    <dbReference type="NCBI Taxonomy" id="2055836"/>
    <lineage>
        <taxon>Archaea</taxon>
        <taxon>Methanobacteriati</taxon>
        <taxon>Methanobacteriota</taxon>
        <taxon>Stenosarchaea group</taxon>
        <taxon>Halobacteria</taxon>
        <taxon>Halobacteriales</taxon>
        <taxon>Natrialbaceae</taxon>
        <taxon>Natronococcus</taxon>
    </lineage>
</organism>
<keyword evidence="1" id="KW-0805">Transcription regulation</keyword>
<dbReference type="InterPro" id="IPR007050">
    <property type="entry name" value="HTH_bacterioopsin"/>
</dbReference>
<evidence type="ECO:0000313" key="6">
    <source>
        <dbReference type="Proteomes" id="UP000766904"/>
    </source>
</evidence>
<name>A0A8J8Q692_9EURY</name>
<reference evidence="5" key="1">
    <citation type="submission" date="2017-11" db="EMBL/GenBank/DDBJ databases">
        <authorList>
            <person name="Kajale S.C."/>
            <person name="Sharma A."/>
        </authorList>
    </citation>
    <scope>NUCLEOTIDE SEQUENCE</scope>
    <source>
        <strain evidence="5">LS1_42</strain>
    </source>
</reference>
<dbReference type="PANTHER" id="PTHR34236">
    <property type="entry name" value="DIMETHYL SULFOXIDE REDUCTASE TRANSCRIPTIONAL ACTIVATOR"/>
    <property type="match status" value="1"/>
</dbReference>
<dbReference type="Pfam" id="PF24278">
    <property type="entry name" value="HVO_0513_N"/>
    <property type="match status" value="1"/>
</dbReference>
<dbReference type="PANTHER" id="PTHR34236:SF1">
    <property type="entry name" value="DIMETHYL SULFOXIDE REDUCTASE TRANSCRIPTIONAL ACTIVATOR"/>
    <property type="match status" value="1"/>
</dbReference>
<evidence type="ECO:0000313" key="5">
    <source>
        <dbReference type="EMBL" id="TYL39829.1"/>
    </source>
</evidence>
<dbReference type="Pfam" id="PF04967">
    <property type="entry name" value="HTH_10"/>
    <property type="match status" value="1"/>
</dbReference>
<keyword evidence="6" id="KW-1185">Reference proteome</keyword>
<proteinExistence type="predicted"/>
<dbReference type="RefSeq" id="WP_148856963.1">
    <property type="nucleotide sequence ID" value="NZ_PHNJ01000002.1"/>
</dbReference>
<dbReference type="AlphaFoldDB" id="A0A8J8Q692"/>
<dbReference type="EMBL" id="PHNJ01000002">
    <property type="protein sequence ID" value="TYL39829.1"/>
    <property type="molecule type" value="Genomic_DNA"/>
</dbReference>
<feature type="domain" description="HTH bat-type" evidence="3">
    <location>
        <begin position="160"/>
        <end position="211"/>
    </location>
</feature>
<sequence>MRSADLSLRVPESMQFPVTEGFEEAIRREEVLSWEVDDESGTLLFVSVLVGDLEHVTEAAAALEPVTRFEATPVDEETFYGYVEVDLEEIDRSILHVFDVPGVVVVPPIVYTGGDVFHLTVLGEERALSDLFAYVPSQFDVEVERVSDHRHRSESLAGRLTARQLEALETAREVGYYEVPRTGTLADVAEALECSESTASTLLRTAVSILVDAAIGRT</sequence>
<feature type="domain" description="HVO-0513-like N-terminal" evidence="4">
    <location>
        <begin position="23"/>
        <end position="148"/>
    </location>
</feature>
<accession>A0A8J8Q692</accession>
<evidence type="ECO:0000259" key="4">
    <source>
        <dbReference type="Pfam" id="PF24278"/>
    </source>
</evidence>
<keyword evidence="2" id="KW-0804">Transcription</keyword>
<comment type="caution">
    <text evidence="5">The sequence shown here is derived from an EMBL/GenBank/DDBJ whole genome shotgun (WGS) entry which is preliminary data.</text>
</comment>